<name>A0A8H5ZIU9_COCSA</name>
<gene>
    <name evidence="1" type="ORF">GGP41_002302</name>
</gene>
<accession>A0A8H5ZIU9</accession>
<evidence type="ECO:0000313" key="1">
    <source>
        <dbReference type="EMBL" id="KAF5850092.1"/>
    </source>
</evidence>
<protein>
    <submittedName>
        <fullName evidence="1">Uncharacterized protein</fullName>
    </submittedName>
</protein>
<dbReference type="EMBL" id="WNKQ01000007">
    <property type="protein sequence ID" value="KAF5850092.1"/>
    <property type="molecule type" value="Genomic_DNA"/>
</dbReference>
<evidence type="ECO:0000313" key="2">
    <source>
        <dbReference type="Proteomes" id="UP000624244"/>
    </source>
</evidence>
<dbReference type="AlphaFoldDB" id="A0A8H5ZIU9"/>
<sequence>MGARPMGGIQIRLKPDNGHSFDFTLGHSSALVGNCNASLVRGQDPGAAVKALNAAGASISSDQHEGVINGDTKHEKTQFKIDVVTSPCYEMSLVILQDE</sequence>
<organism evidence="1 2">
    <name type="scientific">Cochliobolus sativus</name>
    <name type="common">Common root rot and spot blotch fungus</name>
    <name type="synonym">Bipolaris sorokiniana</name>
    <dbReference type="NCBI Taxonomy" id="45130"/>
    <lineage>
        <taxon>Eukaryota</taxon>
        <taxon>Fungi</taxon>
        <taxon>Dikarya</taxon>
        <taxon>Ascomycota</taxon>
        <taxon>Pezizomycotina</taxon>
        <taxon>Dothideomycetes</taxon>
        <taxon>Pleosporomycetidae</taxon>
        <taxon>Pleosporales</taxon>
        <taxon>Pleosporineae</taxon>
        <taxon>Pleosporaceae</taxon>
        <taxon>Bipolaris</taxon>
    </lineage>
</organism>
<reference evidence="1" key="1">
    <citation type="submission" date="2019-11" db="EMBL/GenBank/DDBJ databases">
        <title>Bipolaris sorokiniana Genome sequencing.</title>
        <authorList>
            <person name="Wang H."/>
        </authorList>
    </citation>
    <scope>NUCLEOTIDE SEQUENCE</scope>
</reference>
<proteinExistence type="predicted"/>
<dbReference type="Proteomes" id="UP000624244">
    <property type="component" value="Unassembled WGS sequence"/>
</dbReference>
<comment type="caution">
    <text evidence="1">The sequence shown here is derived from an EMBL/GenBank/DDBJ whole genome shotgun (WGS) entry which is preliminary data.</text>
</comment>